<proteinExistence type="predicted"/>
<dbReference type="OrthoDB" id="7478453at2"/>
<dbReference type="RefSeq" id="WP_013673976.1">
    <property type="nucleotide sequence ID" value="NC_015312.1"/>
</dbReference>
<dbReference type="KEGG" id="pdx:Psed_1811"/>
<dbReference type="STRING" id="675635.Psed_1811"/>
<organism evidence="1 2">
    <name type="scientific">Pseudonocardia dioxanivorans (strain ATCC 55486 / DSM 44775 / JCM 13855 / CB1190)</name>
    <dbReference type="NCBI Taxonomy" id="675635"/>
    <lineage>
        <taxon>Bacteria</taxon>
        <taxon>Bacillati</taxon>
        <taxon>Actinomycetota</taxon>
        <taxon>Actinomycetes</taxon>
        <taxon>Pseudonocardiales</taxon>
        <taxon>Pseudonocardiaceae</taxon>
        <taxon>Pseudonocardia</taxon>
    </lineage>
</organism>
<dbReference type="HOGENOM" id="CLU_173931_0_0_11"/>
<keyword evidence="2" id="KW-1185">Reference proteome</keyword>
<sequence length="107" mass="10543">MSTPFAPELRPGMRLQSQTGPVELIVIRPGPGGILACGGLPMVGPGDVLASAPHAAEAAADAVQLGKRYTDATGTLEVLCTKGGAGPLTLDGAILTIKAAAALPASD</sequence>
<dbReference type="Proteomes" id="UP000007809">
    <property type="component" value="Chromosome"/>
</dbReference>
<gene>
    <name evidence="1" type="ordered locus">Psed_1811</name>
</gene>
<dbReference type="EMBL" id="CP002593">
    <property type="protein sequence ID" value="AEA24045.1"/>
    <property type="molecule type" value="Genomic_DNA"/>
</dbReference>
<dbReference type="eggNOG" id="ENOG5032RXS">
    <property type="taxonomic scope" value="Bacteria"/>
</dbReference>
<evidence type="ECO:0000313" key="1">
    <source>
        <dbReference type="EMBL" id="AEA24045.1"/>
    </source>
</evidence>
<evidence type="ECO:0000313" key="2">
    <source>
        <dbReference type="Proteomes" id="UP000007809"/>
    </source>
</evidence>
<accession>F4CPD0</accession>
<protein>
    <submittedName>
        <fullName evidence="1">Uncharacterized protein</fullName>
    </submittedName>
</protein>
<reference evidence="1 2" key="1">
    <citation type="journal article" date="2011" name="J. Bacteriol.">
        <title>Genome sequence of the 1,4-dioxane-degrading Pseudonocardia dioxanivorans strain CB1190.</title>
        <authorList>
            <person name="Sales C.M."/>
            <person name="Mahendra S."/>
            <person name="Grostern A."/>
            <person name="Parales R.E."/>
            <person name="Goodwin L.A."/>
            <person name="Woyke T."/>
            <person name="Nolan M."/>
            <person name="Lapidus A."/>
            <person name="Chertkov O."/>
            <person name="Ovchinnikova G."/>
            <person name="Sczyrba A."/>
            <person name="Alvarez-Cohen L."/>
        </authorList>
    </citation>
    <scope>NUCLEOTIDE SEQUENCE [LARGE SCALE GENOMIC DNA]</scope>
    <source>
        <strain evidence="2">ATCC 55486 / DSM 44775 / JCM 13855 / CB1190</strain>
    </source>
</reference>
<dbReference type="AlphaFoldDB" id="F4CPD0"/>
<name>F4CPD0_PSEUX</name>